<reference evidence="3 4" key="1">
    <citation type="submission" date="2019-01" db="EMBL/GenBank/DDBJ databases">
        <title>Sequencing of cultivated peanut Arachis hypogaea provides insights into genome evolution and oil improvement.</title>
        <authorList>
            <person name="Chen X."/>
        </authorList>
    </citation>
    <scope>NUCLEOTIDE SEQUENCE [LARGE SCALE GENOMIC DNA]</scope>
    <source>
        <strain evidence="4">cv. Fuhuasheng</strain>
        <tissue evidence="3">Leaves</tissue>
    </source>
</reference>
<keyword evidence="2" id="KW-0808">Transferase</keyword>
<proteinExistence type="inferred from homology"/>
<accession>A0A444YY11</accession>
<dbReference type="InterPro" id="IPR023213">
    <property type="entry name" value="CAT-like_dom_sf"/>
</dbReference>
<dbReference type="GO" id="GO:0016740">
    <property type="term" value="F:transferase activity"/>
    <property type="evidence" value="ECO:0007669"/>
    <property type="project" value="UniProtKB-KW"/>
</dbReference>
<dbReference type="EMBL" id="SDMP01000015">
    <property type="protein sequence ID" value="RYR06821.1"/>
    <property type="molecule type" value="Genomic_DNA"/>
</dbReference>
<comment type="caution">
    <text evidence="3">The sequence shown here is derived from an EMBL/GenBank/DDBJ whole genome shotgun (WGS) entry which is preliminary data.</text>
</comment>
<dbReference type="Gene3D" id="3.30.559.10">
    <property type="entry name" value="Chloramphenicol acetyltransferase-like domain"/>
    <property type="match status" value="3"/>
</dbReference>
<sequence>MVLQKSSSSMVFKVRRNPAELVAPAGPTPHELKLLSDIDDQQGLRYQIPLVQFFAYNPSMAGKDPVHVIREALSKELVFYYPLAGRLREGPSGKLMVDCTGEGVLFIQADADVTLDHFRVGKYQSMEFLYNAYNEDLGSIRDITSVTFFRGIAEIAQGATKPSILPLCCRELLCARDPPRVTCIHHEYKQLPLQDDNKNVFFKPSHASFFFGSKEIDALRCLFPLHVAQSSSTFDVLSACLWRCYTAALHRQNPNQEVRFMCAVNARFQPCSGESYFVPYTNSKGEHGTVVLICLPEEGMERFEKELNGMVKIKDEEKTIKLMSNL</sequence>
<evidence type="ECO:0000256" key="2">
    <source>
        <dbReference type="ARBA" id="ARBA00022679"/>
    </source>
</evidence>
<dbReference type="STRING" id="3818.A0A444YY11"/>
<comment type="similarity">
    <text evidence="1">Belongs to the plant acyltransferase family.</text>
</comment>
<dbReference type="PANTHER" id="PTHR31147:SF66">
    <property type="entry name" value="OS05G0315700 PROTEIN"/>
    <property type="match status" value="1"/>
</dbReference>
<dbReference type="Pfam" id="PF02458">
    <property type="entry name" value="Transferase"/>
    <property type="match status" value="2"/>
</dbReference>
<dbReference type="PANTHER" id="PTHR31147">
    <property type="entry name" value="ACYL TRANSFERASE 4"/>
    <property type="match status" value="1"/>
</dbReference>
<dbReference type="Proteomes" id="UP000289738">
    <property type="component" value="Chromosome B05"/>
</dbReference>
<evidence type="ECO:0000256" key="1">
    <source>
        <dbReference type="ARBA" id="ARBA00009861"/>
    </source>
</evidence>
<dbReference type="AlphaFoldDB" id="A0A444YY11"/>
<organism evidence="3 4">
    <name type="scientific">Arachis hypogaea</name>
    <name type="common">Peanut</name>
    <dbReference type="NCBI Taxonomy" id="3818"/>
    <lineage>
        <taxon>Eukaryota</taxon>
        <taxon>Viridiplantae</taxon>
        <taxon>Streptophyta</taxon>
        <taxon>Embryophyta</taxon>
        <taxon>Tracheophyta</taxon>
        <taxon>Spermatophyta</taxon>
        <taxon>Magnoliopsida</taxon>
        <taxon>eudicotyledons</taxon>
        <taxon>Gunneridae</taxon>
        <taxon>Pentapetalae</taxon>
        <taxon>rosids</taxon>
        <taxon>fabids</taxon>
        <taxon>Fabales</taxon>
        <taxon>Fabaceae</taxon>
        <taxon>Papilionoideae</taxon>
        <taxon>50 kb inversion clade</taxon>
        <taxon>dalbergioids sensu lato</taxon>
        <taxon>Dalbergieae</taxon>
        <taxon>Pterocarpus clade</taxon>
        <taxon>Arachis</taxon>
    </lineage>
</organism>
<protein>
    <submittedName>
        <fullName evidence="3">Uncharacterized protein</fullName>
    </submittedName>
</protein>
<gene>
    <name evidence="3" type="ORF">Ahy_B05g074143</name>
</gene>
<dbReference type="InterPro" id="IPR050898">
    <property type="entry name" value="Plant_acyltransferase"/>
</dbReference>
<name>A0A444YY11_ARAHY</name>
<keyword evidence="4" id="KW-1185">Reference proteome</keyword>
<evidence type="ECO:0000313" key="3">
    <source>
        <dbReference type="EMBL" id="RYR06821.1"/>
    </source>
</evidence>
<evidence type="ECO:0000313" key="4">
    <source>
        <dbReference type="Proteomes" id="UP000289738"/>
    </source>
</evidence>